<proteinExistence type="predicted"/>
<gene>
    <name evidence="2" type="ORF">IDM40_19255</name>
</gene>
<organism evidence="2 3">
    <name type="scientific">Nocardiopsis coralli</name>
    <dbReference type="NCBI Taxonomy" id="2772213"/>
    <lineage>
        <taxon>Bacteria</taxon>
        <taxon>Bacillati</taxon>
        <taxon>Actinomycetota</taxon>
        <taxon>Actinomycetes</taxon>
        <taxon>Streptosporangiales</taxon>
        <taxon>Nocardiopsidaceae</taxon>
        <taxon>Nocardiopsis</taxon>
    </lineage>
</organism>
<evidence type="ECO:0000256" key="1">
    <source>
        <dbReference type="SAM" id="MobiDB-lite"/>
    </source>
</evidence>
<dbReference type="Proteomes" id="UP000806528">
    <property type="component" value="Unassembled WGS sequence"/>
</dbReference>
<dbReference type="RefSeq" id="WP_193123416.1">
    <property type="nucleotide sequence ID" value="NZ_JADBGI010000018.1"/>
</dbReference>
<evidence type="ECO:0000313" key="3">
    <source>
        <dbReference type="Proteomes" id="UP000806528"/>
    </source>
</evidence>
<sequence length="253" mass="28354">MEFHTPGRPDDLPPFETLWARASALSVLEAAGAENGHEYVGPFVHHDDSGGNEWRLTRLEGGRGVLVGADHECDDHSSVEGFDPYAGPDWLPWDLLAELEDDREQGFAYWWDGARWDRIDYPDIIGNDGLNLLLKHLATRESALSRVMQHLDVPSGSDAWDEGAPRLDRVLQLAEERTGTEEQWRAVLDDAVVFIAKAQADSEYRFREPDECEAAPALEVAERCGLIAGTSPEELPAGKGRPDDWSWTPRPRW</sequence>
<evidence type="ECO:0000313" key="2">
    <source>
        <dbReference type="EMBL" id="MBE3000814.1"/>
    </source>
</evidence>
<protein>
    <submittedName>
        <fullName evidence="2">Uncharacterized protein</fullName>
    </submittedName>
</protein>
<accession>A0ABR9PAE5</accession>
<dbReference type="EMBL" id="JADBGI010000018">
    <property type="protein sequence ID" value="MBE3000814.1"/>
    <property type="molecule type" value="Genomic_DNA"/>
</dbReference>
<feature type="region of interest" description="Disordered" evidence="1">
    <location>
        <begin position="229"/>
        <end position="253"/>
    </location>
</feature>
<comment type="caution">
    <text evidence="2">The sequence shown here is derived from an EMBL/GenBank/DDBJ whole genome shotgun (WGS) entry which is preliminary data.</text>
</comment>
<name>A0ABR9PAE5_9ACTN</name>
<reference evidence="2 3" key="1">
    <citation type="submission" date="2020-09" db="EMBL/GenBank/DDBJ databases">
        <title>Diversity and distribution of actinomycetes associated with coral in the coast of Hainan.</title>
        <authorList>
            <person name="Li F."/>
        </authorList>
    </citation>
    <scope>NUCLEOTIDE SEQUENCE [LARGE SCALE GENOMIC DNA]</scope>
    <source>
        <strain evidence="2 3">HNM0947</strain>
    </source>
</reference>
<keyword evidence="3" id="KW-1185">Reference proteome</keyword>